<feature type="domain" description="DUF306" evidence="1">
    <location>
        <begin position="356"/>
        <end position="459"/>
    </location>
</feature>
<dbReference type="PANTHER" id="PTHR35535:SF1">
    <property type="entry name" value="HEAT SHOCK PROTEIN HSLJ"/>
    <property type="match status" value="1"/>
</dbReference>
<sequence>MSAQMKISVSDNLVMTAFNIDSNEVISKEVQQQIQTVDSLFAMIEKAIADGTSIEVIYNEEFGYPETAKIDLEQLAVDGGLFIQLSNLEVKDSVLALDDIIWKLESFDSIAGPQPIIDNTNISLSIDMENMQLHGIGGCNSYSADFILDDKTNDMTISNVISTDKACSEPENIMQQEMSYFATLQQIRFFTLYDTTINMVVGGDSGLHFVVEKNFDKEAEIESPSNELVLLQSAKAKWDSQSGQYYTIQSQRYCECEDEVSAQMEISVLDNSVLSAFDAVSGDAISKETQQEILSVDSLFALIEKAIADGISIEVIYNQEYGYPESTKIDLEQIPVDGGLFIQLSNFEIKDSVLALDDVTWVLESFDSIAGPRPIIENTSISLAFDMQNMQLNGIGGCNSYTADFVLDNKNHDMTISNIISTEKACSEPENIMQQEMSYFATLQQIRFFFLYDTTLNMSVGGDSGLHFVALKATSIALTEEQ</sequence>
<reference evidence="2 3" key="1">
    <citation type="journal article" date="2017" name="Antonie Van Leeuwenhoek">
        <title>Rhizobium rhizosphaerae sp. nov., a novel species isolated from rice rhizosphere.</title>
        <authorList>
            <person name="Zhao J.J."/>
            <person name="Zhang J."/>
            <person name="Zhang R.J."/>
            <person name="Zhang C.W."/>
            <person name="Yin H.Q."/>
            <person name="Zhang X.X."/>
        </authorList>
    </citation>
    <scope>NUCLEOTIDE SEQUENCE [LARGE SCALE GENOMIC DNA]</scope>
    <source>
        <strain evidence="2 3">BSs20135</strain>
    </source>
</reference>
<dbReference type="Pfam" id="PF03724">
    <property type="entry name" value="META"/>
    <property type="match status" value="2"/>
</dbReference>
<evidence type="ECO:0000259" key="1">
    <source>
        <dbReference type="Pfam" id="PF03724"/>
    </source>
</evidence>
<protein>
    <recommendedName>
        <fullName evidence="1">DUF306 domain-containing protein</fullName>
    </recommendedName>
</protein>
<name>K6YJA0_9ALTE</name>
<dbReference type="Pfam" id="PF19671">
    <property type="entry name" value="DUF6174"/>
    <property type="match status" value="2"/>
</dbReference>
<dbReference type="STRING" id="493475.GARC_1272"/>
<dbReference type="Proteomes" id="UP000006327">
    <property type="component" value="Unassembled WGS sequence"/>
</dbReference>
<dbReference type="PANTHER" id="PTHR35535">
    <property type="entry name" value="HEAT SHOCK PROTEIN HSLJ"/>
    <property type="match status" value="1"/>
</dbReference>
<dbReference type="Gene3D" id="2.40.128.270">
    <property type="match status" value="2"/>
</dbReference>
<dbReference type="InterPro" id="IPR038670">
    <property type="entry name" value="HslJ-like_sf"/>
</dbReference>
<gene>
    <name evidence="2" type="ORF">GARC_1272</name>
</gene>
<feature type="domain" description="DUF306" evidence="1">
    <location>
        <begin position="99"/>
        <end position="197"/>
    </location>
</feature>
<evidence type="ECO:0000313" key="3">
    <source>
        <dbReference type="Proteomes" id="UP000006327"/>
    </source>
</evidence>
<dbReference type="EMBL" id="BAEO01000015">
    <property type="protein sequence ID" value="GAC18252.1"/>
    <property type="molecule type" value="Genomic_DNA"/>
</dbReference>
<dbReference type="InterPro" id="IPR005184">
    <property type="entry name" value="DUF306_Meta_HslJ"/>
</dbReference>
<evidence type="ECO:0000313" key="2">
    <source>
        <dbReference type="EMBL" id="GAC18252.1"/>
    </source>
</evidence>
<organism evidence="2 3">
    <name type="scientific">Paraglaciecola arctica BSs20135</name>
    <dbReference type="NCBI Taxonomy" id="493475"/>
    <lineage>
        <taxon>Bacteria</taxon>
        <taxon>Pseudomonadati</taxon>
        <taxon>Pseudomonadota</taxon>
        <taxon>Gammaproteobacteria</taxon>
        <taxon>Alteromonadales</taxon>
        <taxon>Alteromonadaceae</taxon>
        <taxon>Paraglaciecola</taxon>
    </lineage>
</organism>
<accession>K6YJA0</accession>
<dbReference type="InterPro" id="IPR046172">
    <property type="entry name" value="DUF6174"/>
</dbReference>
<proteinExistence type="predicted"/>
<dbReference type="AlphaFoldDB" id="K6YJA0"/>
<keyword evidence="3" id="KW-1185">Reference proteome</keyword>
<comment type="caution">
    <text evidence="2">The sequence shown here is derived from an EMBL/GenBank/DDBJ whole genome shotgun (WGS) entry which is preliminary data.</text>
</comment>
<dbReference type="InterPro" id="IPR053147">
    <property type="entry name" value="Hsp_HslJ-like"/>
</dbReference>